<dbReference type="Proteomes" id="UP001519654">
    <property type="component" value="Unassembled WGS sequence"/>
</dbReference>
<dbReference type="RefSeq" id="WP_215789753.1">
    <property type="nucleotide sequence ID" value="NZ_JAHKKG010000007.1"/>
</dbReference>
<keyword evidence="1" id="KW-0812">Transmembrane</keyword>
<reference evidence="2 3" key="1">
    <citation type="submission" date="2021-06" db="EMBL/GenBank/DDBJ databases">
        <title>Actinoplanes lichenicola sp. nov., and Actinoplanes ovalisporus sp. nov., isolated from lichen in Thailand.</title>
        <authorList>
            <person name="Saeng-In P."/>
            <person name="Kanchanasin P."/>
            <person name="Yuki M."/>
            <person name="Kudo T."/>
            <person name="Ohkuma M."/>
            <person name="Phongsopitanun W."/>
            <person name="Tanasupawat S."/>
        </authorList>
    </citation>
    <scope>NUCLEOTIDE SEQUENCE [LARGE SCALE GENOMIC DNA]</scope>
    <source>
        <strain evidence="2 3">NBRC 110975</strain>
    </source>
</reference>
<feature type="transmembrane region" description="Helical" evidence="1">
    <location>
        <begin position="32"/>
        <end position="49"/>
    </location>
</feature>
<dbReference type="EMBL" id="JAHKKG010000007">
    <property type="protein sequence ID" value="MBU2666331.1"/>
    <property type="molecule type" value="Genomic_DNA"/>
</dbReference>
<accession>A0ABS5YSN9</accession>
<proteinExistence type="predicted"/>
<keyword evidence="1" id="KW-1133">Transmembrane helix</keyword>
<evidence type="ECO:0000313" key="3">
    <source>
        <dbReference type="Proteomes" id="UP001519654"/>
    </source>
</evidence>
<keyword evidence="3" id="KW-1185">Reference proteome</keyword>
<gene>
    <name evidence="2" type="ORF">KOI35_22775</name>
</gene>
<keyword evidence="1" id="KW-0472">Membrane</keyword>
<organism evidence="2 3">
    <name type="scientific">Paractinoplanes bogorensis</name>
    <dbReference type="NCBI Taxonomy" id="1610840"/>
    <lineage>
        <taxon>Bacteria</taxon>
        <taxon>Bacillati</taxon>
        <taxon>Actinomycetota</taxon>
        <taxon>Actinomycetes</taxon>
        <taxon>Micromonosporales</taxon>
        <taxon>Micromonosporaceae</taxon>
        <taxon>Paractinoplanes</taxon>
    </lineage>
</organism>
<evidence type="ECO:0000256" key="1">
    <source>
        <dbReference type="SAM" id="Phobius"/>
    </source>
</evidence>
<feature type="transmembrane region" description="Helical" evidence="1">
    <location>
        <begin position="134"/>
        <end position="152"/>
    </location>
</feature>
<name>A0ABS5YSN9_9ACTN</name>
<evidence type="ECO:0000313" key="2">
    <source>
        <dbReference type="EMBL" id="MBU2666331.1"/>
    </source>
</evidence>
<feature type="transmembrane region" description="Helical" evidence="1">
    <location>
        <begin position="103"/>
        <end position="122"/>
    </location>
</feature>
<protein>
    <submittedName>
        <fullName evidence="2">Uncharacterized protein</fullName>
    </submittedName>
</protein>
<feature type="transmembrane region" description="Helical" evidence="1">
    <location>
        <begin position="56"/>
        <end position="73"/>
    </location>
</feature>
<sequence length="302" mass="32361">MLVGRVILAAVVLFLWWRGAPPYGEAPVWLGWGVAWPAITALTLFAGRFARMALTATLLGDGLLLGAAGWALGDLAGRMGVLIVLHAVAVTLFASFRTGVRIAFWHSLVAMLLIDAVGLGLLPDTGGWTWSASWPYFAVLWLAVSSAAVYAARNERTLRRRHDEEAVRQFGVAVAEAPGPVAVTTALAEFGRRELAGRRAAVLAYGEGFGLGVVADGVTHVDRPGPENEPAFARDEPDYRLLSRLDDRTGKWFASVLPGARNVVVMPWATGALVVEVGAERVERGAVENVVRAVRMVAETAR</sequence>
<comment type="caution">
    <text evidence="2">The sequence shown here is derived from an EMBL/GenBank/DDBJ whole genome shotgun (WGS) entry which is preliminary data.</text>
</comment>
<feature type="transmembrane region" description="Helical" evidence="1">
    <location>
        <begin position="79"/>
        <end position="96"/>
    </location>
</feature>